<dbReference type="AlphaFoldDB" id="A0A6G4WWJ9"/>
<dbReference type="RefSeq" id="WP_165298541.1">
    <property type="nucleotide sequence ID" value="NZ_JAAKZZ010000081.1"/>
</dbReference>
<comment type="caution">
    <text evidence="1">The sequence shown here is derived from an EMBL/GenBank/DDBJ whole genome shotgun (WGS) entry which is preliminary data.</text>
</comment>
<name>A0A6G4WWJ9_9ACTN</name>
<accession>A0A6G4WWJ9</accession>
<dbReference type="Proteomes" id="UP000477722">
    <property type="component" value="Unassembled WGS sequence"/>
</dbReference>
<organism evidence="1 2">
    <name type="scientific">Streptomyces boncukensis</name>
    <dbReference type="NCBI Taxonomy" id="2711219"/>
    <lineage>
        <taxon>Bacteria</taxon>
        <taxon>Bacillati</taxon>
        <taxon>Actinomycetota</taxon>
        <taxon>Actinomycetes</taxon>
        <taxon>Kitasatosporales</taxon>
        <taxon>Streptomycetaceae</taxon>
        <taxon>Streptomyces</taxon>
    </lineage>
</organism>
<sequence>MTDVPTLARQTWHQLEPVYASVYFAPQIAEESRALGYDTSERWPSYFALRAAPLGAVGPEPVTAAFYSFSPATVRTHVPGVWRTAEPSAVLAARLRGVDRTLRAVLGERLADPGIAEAAALARTAAEACPLPGRPLAAANAALGWPDEPHLVLWQAANVLREHRGDGHLAALLTAGLDGCESLVSFAAVDAAPEENFAARGWSAPEWEAARARLAERGLVDADGKATERGRQLRDDVERTTDELAAEPYRALGAEGCARLAELNRPVFGAVLETGLLPAQSTLGILTVRAPAPR</sequence>
<dbReference type="InterPro" id="IPR054058">
    <property type="entry name" value="HTH_67"/>
</dbReference>
<dbReference type="EMBL" id="JAAKZZ010000081">
    <property type="protein sequence ID" value="NGO68841.1"/>
    <property type="molecule type" value="Genomic_DNA"/>
</dbReference>
<evidence type="ECO:0000313" key="1">
    <source>
        <dbReference type="EMBL" id="NGO68841.1"/>
    </source>
</evidence>
<dbReference type="Pfam" id="PF21863">
    <property type="entry name" value="HTH_67"/>
    <property type="match status" value="1"/>
</dbReference>
<proteinExistence type="predicted"/>
<evidence type="ECO:0000313" key="2">
    <source>
        <dbReference type="Proteomes" id="UP000477722"/>
    </source>
</evidence>
<reference evidence="1 2" key="1">
    <citation type="submission" date="2020-02" db="EMBL/GenBank/DDBJ databases">
        <title>Whole-genome analyses of novel actinobacteria.</title>
        <authorList>
            <person name="Sahin N."/>
            <person name="Tatar D."/>
        </authorList>
    </citation>
    <scope>NUCLEOTIDE SEQUENCE [LARGE SCALE GENOMIC DNA]</scope>
    <source>
        <strain evidence="1 2">SB3404</strain>
    </source>
</reference>
<evidence type="ECO:0008006" key="3">
    <source>
        <dbReference type="Google" id="ProtNLM"/>
    </source>
</evidence>
<keyword evidence="2" id="KW-1185">Reference proteome</keyword>
<gene>
    <name evidence="1" type="ORF">G5C65_10840</name>
</gene>
<protein>
    <recommendedName>
        <fullName evidence="3">SalK</fullName>
    </recommendedName>
</protein>
<dbReference type="NCBIfam" id="NF047719">
    <property type="entry name" value="SCO6745_fam_HTH"/>
    <property type="match status" value="1"/>
</dbReference>